<accession>A0ABW4MGE8</accession>
<organism evidence="4 5">
    <name type="scientific">Sphingorhabdus buctiana</name>
    <dbReference type="NCBI Taxonomy" id="1508805"/>
    <lineage>
        <taxon>Bacteria</taxon>
        <taxon>Pseudomonadati</taxon>
        <taxon>Pseudomonadota</taxon>
        <taxon>Alphaproteobacteria</taxon>
        <taxon>Sphingomonadales</taxon>
        <taxon>Sphingomonadaceae</taxon>
        <taxon>Sphingorhabdus</taxon>
    </lineage>
</organism>
<comment type="caution">
    <text evidence="4">The sequence shown here is derived from an EMBL/GenBank/DDBJ whole genome shotgun (WGS) entry which is preliminary data.</text>
</comment>
<sequence length="361" mass="38824">MHASLLDGTKDQEMVRKSNRPVLIFFGMLTALAIFAVTMRDADLSRLLPMLGLGEPAEAAAMPQMSAEEREALLSITEEAIDKPELTGEDALAKNEALPFSDAPILAAKPFAIRNYFSGTGLTALQCMTQAVYYEAAYEPLQGRRAVAQVVLNRVRHPAFPNSVCGVVYQGSNQPVCQFSFTCDGSLNRKPSAAAWAAAEAVAREALSGYVERSVGQATHYHANYVSPYWAPKLTKISQLGAHIFYRWPGKWGMPAAFTDSYSGVENIPSATDLAGLGDEALGEGQLTTDQQTEALARSKLPPELVPMRAAENDVGGRLDISKGWTLKIPDPRETRRAAAAVSSRQSSGGAETPKTTMGGQ</sequence>
<proteinExistence type="predicted"/>
<feature type="domain" description="Cell wall hydrolase SleB" evidence="3">
    <location>
        <begin position="139"/>
        <end position="246"/>
    </location>
</feature>
<evidence type="ECO:0000259" key="3">
    <source>
        <dbReference type="Pfam" id="PF07486"/>
    </source>
</evidence>
<protein>
    <submittedName>
        <fullName evidence="4">Cell wall hydrolase</fullName>
    </submittedName>
</protein>
<evidence type="ECO:0000256" key="1">
    <source>
        <dbReference type="SAM" id="MobiDB-lite"/>
    </source>
</evidence>
<keyword evidence="2" id="KW-0472">Membrane</keyword>
<feature type="compositionally biased region" description="Low complexity" evidence="1">
    <location>
        <begin position="338"/>
        <end position="348"/>
    </location>
</feature>
<dbReference type="Gene3D" id="1.10.10.2520">
    <property type="entry name" value="Cell wall hydrolase SleB, domain 1"/>
    <property type="match status" value="1"/>
</dbReference>
<name>A0ABW4MGE8_9SPHN</name>
<feature type="transmembrane region" description="Helical" evidence="2">
    <location>
        <begin position="21"/>
        <end position="39"/>
    </location>
</feature>
<keyword evidence="5" id="KW-1185">Reference proteome</keyword>
<evidence type="ECO:0000313" key="4">
    <source>
        <dbReference type="EMBL" id="MFD1768020.1"/>
    </source>
</evidence>
<gene>
    <name evidence="4" type="ORF">ACFSAG_14340</name>
</gene>
<dbReference type="Proteomes" id="UP001597215">
    <property type="component" value="Unassembled WGS sequence"/>
</dbReference>
<dbReference type="EMBL" id="JBHUEL010000012">
    <property type="protein sequence ID" value="MFD1768020.1"/>
    <property type="molecule type" value="Genomic_DNA"/>
</dbReference>
<dbReference type="GO" id="GO:0016787">
    <property type="term" value="F:hydrolase activity"/>
    <property type="evidence" value="ECO:0007669"/>
    <property type="project" value="UniProtKB-KW"/>
</dbReference>
<keyword evidence="2" id="KW-0812">Transmembrane</keyword>
<keyword evidence="4" id="KW-0378">Hydrolase</keyword>
<dbReference type="InterPro" id="IPR042047">
    <property type="entry name" value="SleB_dom1"/>
</dbReference>
<evidence type="ECO:0000256" key="2">
    <source>
        <dbReference type="SAM" id="Phobius"/>
    </source>
</evidence>
<reference evidence="5" key="1">
    <citation type="journal article" date="2019" name="Int. J. Syst. Evol. Microbiol.">
        <title>The Global Catalogue of Microorganisms (GCM) 10K type strain sequencing project: providing services to taxonomists for standard genome sequencing and annotation.</title>
        <authorList>
            <consortium name="The Broad Institute Genomics Platform"/>
            <consortium name="The Broad Institute Genome Sequencing Center for Infectious Disease"/>
            <person name="Wu L."/>
            <person name="Ma J."/>
        </authorList>
    </citation>
    <scope>NUCLEOTIDE SEQUENCE [LARGE SCALE GENOMIC DNA]</scope>
    <source>
        <strain evidence="5">CGMCC 1.12449</strain>
    </source>
</reference>
<keyword evidence="2" id="KW-1133">Transmembrane helix</keyword>
<feature type="region of interest" description="Disordered" evidence="1">
    <location>
        <begin position="329"/>
        <end position="361"/>
    </location>
</feature>
<evidence type="ECO:0000313" key="5">
    <source>
        <dbReference type="Proteomes" id="UP001597215"/>
    </source>
</evidence>
<dbReference type="InterPro" id="IPR011105">
    <property type="entry name" value="Cell_wall_hydrolase_SleB"/>
</dbReference>
<dbReference type="Pfam" id="PF07486">
    <property type="entry name" value="Hydrolase_2"/>
    <property type="match status" value="1"/>
</dbReference>
<dbReference type="RefSeq" id="WP_381516217.1">
    <property type="nucleotide sequence ID" value="NZ_JBHUEL010000012.1"/>
</dbReference>